<dbReference type="Proteomes" id="UP000325003">
    <property type="component" value="Unassembled WGS sequence"/>
</dbReference>
<dbReference type="EMBL" id="VUJV01000003">
    <property type="protein sequence ID" value="KAA1419372.1"/>
    <property type="molecule type" value="Genomic_DNA"/>
</dbReference>
<reference evidence="2 3" key="2">
    <citation type="submission" date="2019-09" db="EMBL/GenBank/DDBJ databases">
        <authorList>
            <person name="Jin C."/>
        </authorList>
    </citation>
    <scope>NUCLEOTIDE SEQUENCE [LARGE SCALE GENOMIC DNA]</scope>
    <source>
        <strain evidence="2 3">BN130099</strain>
    </source>
</reference>
<comment type="caution">
    <text evidence="2">The sequence shown here is derived from an EMBL/GenBank/DDBJ whole genome shotgun (WGS) entry which is preliminary data.</text>
</comment>
<organism evidence="2 3">
    <name type="scientific">Nocardioides humilatus</name>
    <dbReference type="NCBI Taxonomy" id="2607660"/>
    <lineage>
        <taxon>Bacteria</taxon>
        <taxon>Bacillati</taxon>
        <taxon>Actinomycetota</taxon>
        <taxon>Actinomycetes</taxon>
        <taxon>Propionibacteriales</taxon>
        <taxon>Nocardioidaceae</taxon>
        <taxon>Nocardioides</taxon>
    </lineage>
</organism>
<accession>A0A5B1LFD4</accession>
<dbReference type="Gene3D" id="3.10.450.50">
    <property type="match status" value="1"/>
</dbReference>
<evidence type="ECO:0000259" key="1">
    <source>
        <dbReference type="Pfam" id="PF12680"/>
    </source>
</evidence>
<reference evidence="2 3" key="1">
    <citation type="submission" date="2019-09" db="EMBL/GenBank/DDBJ databases">
        <title>Nocardioides panacisoli sp. nov., isolated from the soil of a ginseng field.</title>
        <authorList>
            <person name="Cho C."/>
        </authorList>
    </citation>
    <scope>NUCLEOTIDE SEQUENCE [LARGE SCALE GENOMIC DNA]</scope>
    <source>
        <strain evidence="2 3">BN130099</strain>
    </source>
</reference>
<protein>
    <submittedName>
        <fullName evidence="2">Nuclear transport factor 2 family protein</fullName>
    </submittedName>
</protein>
<proteinExistence type="predicted"/>
<dbReference type="Pfam" id="PF12680">
    <property type="entry name" value="SnoaL_2"/>
    <property type="match status" value="1"/>
</dbReference>
<sequence length="111" mass="12207">MSTPTISQQYVAAVNAADLDTLLALFAADAVLEHPMGTFATSEERGRFYSEVVFAGRAQTTIVSTSRDGDREWVEIEAISPLGEPGNKVHAADLFELDEAGRIRRLAIYYR</sequence>
<feature type="domain" description="SnoaL-like" evidence="1">
    <location>
        <begin position="8"/>
        <end position="105"/>
    </location>
</feature>
<dbReference type="RefSeq" id="WP_149728706.1">
    <property type="nucleotide sequence ID" value="NZ_VUJV01000003.1"/>
</dbReference>
<dbReference type="AlphaFoldDB" id="A0A5B1LFD4"/>
<dbReference type="InterPro" id="IPR037401">
    <property type="entry name" value="SnoaL-like"/>
</dbReference>
<gene>
    <name evidence="2" type="ORF">F0U44_13115</name>
</gene>
<dbReference type="InterPro" id="IPR032710">
    <property type="entry name" value="NTF2-like_dom_sf"/>
</dbReference>
<keyword evidence="3" id="KW-1185">Reference proteome</keyword>
<evidence type="ECO:0000313" key="3">
    <source>
        <dbReference type="Proteomes" id="UP000325003"/>
    </source>
</evidence>
<name>A0A5B1LFD4_9ACTN</name>
<evidence type="ECO:0000313" key="2">
    <source>
        <dbReference type="EMBL" id="KAA1419372.1"/>
    </source>
</evidence>
<dbReference type="SUPFAM" id="SSF54427">
    <property type="entry name" value="NTF2-like"/>
    <property type="match status" value="1"/>
</dbReference>